<name>A0A5D2NQ70_GOSTO</name>
<dbReference type="AlphaFoldDB" id="A0A5D2NQ70"/>
<evidence type="ECO:0000313" key="3">
    <source>
        <dbReference type="Proteomes" id="UP000322667"/>
    </source>
</evidence>
<gene>
    <name evidence="2" type="ORF">ES332_A10G152000v1</name>
</gene>
<evidence type="ECO:0000313" key="2">
    <source>
        <dbReference type="EMBL" id="TYI06341.1"/>
    </source>
</evidence>
<protein>
    <submittedName>
        <fullName evidence="2">Uncharacterized protein</fullName>
    </submittedName>
</protein>
<keyword evidence="1" id="KW-1133">Transmembrane helix</keyword>
<keyword evidence="1" id="KW-0472">Membrane</keyword>
<sequence>MNECISLLLSAILCNFPFYFYFNCVTNLVLYLVPLFYFPRFVFFCFHFFVFPPFQGKLLAKATLRSCVTRFLWDECLCLIPLTDWLIT</sequence>
<keyword evidence="1" id="KW-0812">Transmembrane</keyword>
<accession>A0A5D2NQ70</accession>
<feature type="transmembrane region" description="Helical" evidence="1">
    <location>
        <begin position="5"/>
        <end position="22"/>
    </location>
</feature>
<organism evidence="2 3">
    <name type="scientific">Gossypium tomentosum</name>
    <name type="common">Hawaiian cotton</name>
    <name type="synonym">Gossypium sandvicense</name>
    <dbReference type="NCBI Taxonomy" id="34277"/>
    <lineage>
        <taxon>Eukaryota</taxon>
        <taxon>Viridiplantae</taxon>
        <taxon>Streptophyta</taxon>
        <taxon>Embryophyta</taxon>
        <taxon>Tracheophyta</taxon>
        <taxon>Spermatophyta</taxon>
        <taxon>Magnoliopsida</taxon>
        <taxon>eudicotyledons</taxon>
        <taxon>Gunneridae</taxon>
        <taxon>Pentapetalae</taxon>
        <taxon>rosids</taxon>
        <taxon>malvids</taxon>
        <taxon>Malvales</taxon>
        <taxon>Malvaceae</taxon>
        <taxon>Malvoideae</taxon>
        <taxon>Gossypium</taxon>
    </lineage>
</organism>
<evidence type="ECO:0000256" key="1">
    <source>
        <dbReference type="SAM" id="Phobius"/>
    </source>
</evidence>
<feature type="transmembrane region" description="Helical" evidence="1">
    <location>
        <begin position="28"/>
        <end position="51"/>
    </location>
</feature>
<reference evidence="2 3" key="1">
    <citation type="submission" date="2019-07" db="EMBL/GenBank/DDBJ databases">
        <title>WGS assembly of Gossypium tomentosum.</title>
        <authorList>
            <person name="Chen Z.J."/>
            <person name="Sreedasyam A."/>
            <person name="Ando A."/>
            <person name="Song Q."/>
            <person name="De L."/>
            <person name="Hulse-Kemp A."/>
            <person name="Ding M."/>
            <person name="Ye W."/>
            <person name="Kirkbride R."/>
            <person name="Jenkins J."/>
            <person name="Plott C."/>
            <person name="Lovell J."/>
            <person name="Lin Y.-M."/>
            <person name="Vaughn R."/>
            <person name="Liu B."/>
            <person name="Li W."/>
            <person name="Simpson S."/>
            <person name="Scheffler B."/>
            <person name="Saski C."/>
            <person name="Grover C."/>
            <person name="Hu G."/>
            <person name="Conover J."/>
            <person name="Carlson J."/>
            <person name="Shu S."/>
            <person name="Boston L."/>
            <person name="Williams M."/>
            <person name="Peterson D."/>
            <person name="Mcgee K."/>
            <person name="Jones D."/>
            <person name="Wendel J."/>
            <person name="Stelly D."/>
            <person name="Grimwood J."/>
            <person name="Schmutz J."/>
        </authorList>
    </citation>
    <scope>NUCLEOTIDE SEQUENCE [LARGE SCALE GENOMIC DNA]</scope>
    <source>
        <strain evidence="2">7179.01</strain>
    </source>
</reference>
<proteinExistence type="predicted"/>
<keyword evidence="3" id="KW-1185">Reference proteome</keyword>
<dbReference type="Proteomes" id="UP000322667">
    <property type="component" value="Chromosome A10"/>
</dbReference>
<dbReference type="EMBL" id="CM017619">
    <property type="protein sequence ID" value="TYI06341.1"/>
    <property type="molecule type" value="Genomic_DNA"/>
</dbReference>